<keyword evidence="2" id="KW-1133">Transmembrane helix</keyword>
<evidence type="ECO:0000313" key="7">
    <source>
        <dbReference type="RefSeq" id="XP_013415013.1"/>
    </source>
</evidence>
<dbReference type="RefSeq" id="XP_013415010.1">
    <property type="nucleotide sequence ID" value="XM_013559556.1"/>
</dbReference>
<evidence type="ECO:0000313" key="6">
    <source>
        <dbReference type="RefSeq" id="XP_013415012.1"/>
    </source>
</evidence>
<reference evidence="5 6" key="2">
    <citation type="submission" date="2025-04" db="UniProtKB">
        <authorList>
            <consortium name="RefSeq"/>
        </authorList>
    </citation>
    <scope>IDENTIFICATION</scope>
</reference>
<keyword evidence="4" id="KW-1185">Reference proteome</keyword>
<accession>A0A1S3JXH9</accession>
<dbReference type="PROSITE" id="PS51841">
    <property type="entry name" value="LTD"/>
    <property type="match status" value="2"/>
</dbReference>
<dbReference type="InterPro" id="IPR001322">
    <property type="entry name" value="Lamin_tail_dom"/>
</dbReference>
<sequence length="1964" mass="211447">MMISPSHRKKAILRQEVCLWLLLTAAFVADVITATIIINEVNIDNPGTDINEFVELYNTNLTSSVMLTNYVLVFYDGSSGAAYQVIPLGGHLILSGGYFVVGSSSLKPGLNLSKTEHNIQNGIDGIALYLTLDGDTSYQPGMKVTDRGLVDAIVYDTSEANVTTPLTALAPGQSVVQETWYAYPGDESLSKCGEQRNQPLFWQAFKLTTPTPGRENDCVGPTSPPSTVAAPPEVLKGDVVISEFNADNPMTDNAEFIELYHKNGTMENLTGYVIALYSHDLTAYFVLDLSNYSTNAQGYFVMGRGVPNLDFELPTGVVIQNGQDAIALYKGNPSDYTQRMQVSIVGLIQAVVYENEKSTDVGLAAALGVQTIHFEDENFMAQDESVSLCNLSHFKLTVPTPGKKNNCSYVPPTELPTSTLAPTSSVSPVAPSLIVINELNADNPSTENQEYLELFDGGIGETPLSGYQVVLYDSSGLSYKVWNLTGNMTNEAGYFVIGGTGVSPRPDIVFGGTHVIRNSGGAVALYGPGTAKIDLRMNITSLGLVDVLVYTIRNPTDVTPTLQLLREGQKAFVENATHMSGEETVSRCYGMMTRMTTPYRLTTATPGQENKCPLPTSVVINEINADQPGVDTSDFVELFDGGKGNTRLDGLSLVLFNGRSDTAYKAIDLSGYTTDTDGYFVIGNQTTNAALVQPSDFLQNGPDAVALYLSPASRYGSGAAATANNLVDAIVYGTSANNVDPELIRILVKGDGQVLDRVPKSLSLTDVSVSRCSCCSQRNVSVWGVAKPTPGRSNDACIRTNETVVDTLVHLQNGIRINELKAGQSNDDGNMLFIELYDGGIGNIQLKGLLLILYTADNISYSVFDLGTYSTNRDGYFVIGSNADFTNVTGSWLQRGPNAVALSRGSKEQFTQVSRSGLIDAVVYTKNSEEVTQAVSLIDVLTPGQQAIVVDWGTSSDNKSLVRCYTNEARMLTAFSTSTAASPGKPNICPSPTVVINEVDIDQNGYDKREFIELSTMGRPNFPLSNIVLVLYSATTMRAYRAFKLDQVYSDGNGLFLIGSSNIMPPPDIPVNGGGTGFLRNVQGAVALYYKRDLYDFVNGTQVSSEGLMDAIVYGRGALNANIQQLLNTLTPGRSMVVENVTSAGEMSISRCDHKASPGAVSYVLSQPTPKAINNCSLAPRVPPASGPVPAGVPNVRLNELNTDSPDANKMVYIELIGNSSTSLDGLTLVAYSGQNANKASYILDLTGQKVNAKGFFLIGNSNVQGADLSQPDNILRSDGLNALVLYKLNASGFVKDQTQAFSNGSVVDFIVYGNISTSVNSSTSLLDIFATGQKQIYENDQNLDRDESISRCSPHIIGDMMAFSVTIPTPGAPNNCDRPTVLINEINADSPGSDDKEFIELWDGGSGNTPLNWIVLVLYNGANGQAYYTLDLTNERTDANGFYIVGGANVANVDHVLSLAGRSVSIIQNGPDAIALYRGHSSNFTTGMSPTKKGLIDAVVYGTNDAQNRVLLDSLLRSGQMQINEDPEFLNGDESISRCSCSTPMDYQCFTLTTPSPKTGNNCTNPTPRPSTTVAVPTGDLPKVVINEVNVDQPGLDITEFIELAGPPGASLAGYSLVLFSYSVPLKRASVSAQFNLNNYRISNTGLFLISNHTRFSVKTDYVLPIPGIIENGIEAIVLYDNRQLTISDAMQPTQQGVMDAIVHCTSVWDRDLGKQLITTLGLKGSAAIVEDATFHRDDESINRCDGNDTMDLNSFKLSLVTPGKPNTCPKIKFARPVQLKLINADCREWRNNVSLLFVFKENVAYSINEQCNCGFSADYIADLKVHCGGSVVLVFSIIGTSEEHIKNVYSSFIEYVNSSKSIKVAGHQYNLESCIDNKCYIQPSGQTGKPGQLGVSVGVGLGCAAALIVVIIVTVICIKKRRSGTLHFQMARFDDTDDDLEDEWVGGAPASFNNPLYSKILS</sequence>
<dbReference type="RefSeq" id="XP_013415013.1">
    <property type="nucleotide sequence ID" value="XM_013559559.1"/>
</dbReference>
<dbReference type="GeneID" id="106176960"/>
<evidence type="ECO:0000256" key="1">
    <source>
        <dbReference type="SAM" id="MobiDB-lite"/>
    </source>
</evidence>
<evidence type="ECO:0000256" key="2">
    <source>
        <dbReference type="SAM" id="Phobius"/>
    </source>
</evidence>
<evidence type="ECO:0000313" key="5">
    <source>
        <dbReference type="RefSeq" id="XP_013415010.1"/>
    </source>
</evidence>
<keyword evidence="2" id="KW-0472">Membrane</keyword>
<feature type="domain" description="LTD" evidence="3">
    <location>
        <begin position="30"/>
        <end position="157"/>
    </location>
</feature>
<dbReference type="Pfam" id="PF00932">
    <property type="entry name" value="LTD"/>
    <property type="match status" value="1"/>
</dbReference>
<organism evidence="4 6">
    <name type="scientific">Lingula anatina</name>
    <name type="common">Brachiopod</name>
    <name type="synonym">Lingula unguis</name>
    <dbReference type="NCBI Taxonomy" id="7574"/>
    <lineage>
        <taxon>Eukaryota</taxon>
        <taxon>Metazoa</taxon>
        <taxon>Spiralia</taxon>
        <taxon>Lophotrochozoa</taxon>
        <taxon>Brachiopoda</taxon>
        <taxon>Linguliformea</taxon>
        <taxon>Lingulata</taxon>
        <taxon>Lingulida</taxon>
        <taxon>Linguloidea</taxon>
        <taxon>Lingulidae</taxon>
        <taxon>Lingula</taxon>
    </lineage>
</organism>
<dbReference type="Proteomes" id="UP000085678">
    <property type="component" value="Unplaced"/>
</dbReference>
<name>A0A1S3JXH9_LINAN</name>
<feature type="domain" description="LTD" evidence="3">
    <location>
        <begin position="224"/>
        <end position="365"/>
    </location>
</feature>
<evidence type="ECO:0000313" key="4">
    <source>
        <dbReference type="Proteomes" id="UP000085678"/>
    </source>
</evidence>
<dbReference type="PANTHER" id="PTHR37397:SF1">
    <property type="entry name" value="LTD DOMAIN-CONTAINING PROTEIN"/>
    <property type="match status" value="1"/>
</dbReference>
<feature type="region of interest" description="Disordered" evidence="1">
    <location>
        <begin position="212"/>
        <end position="231"/>
    </location>
</feature>
<evidence type="ECO:0000259" key="3">
    <source>
        <dbReference type="PROSITE" id="PS51841"/>
    </source>
</evidence>
<dbReference type="OrthoDB" id="10069759at2759"/>
<dbReference type="KEGG" id="lak:106176960"/>
<keyword evidence="2" id="KW-0812">Transmembrane</keyword>
<reference evidence="5 6" key="1">
    <citation type="journal article" date="2015" name="Nat. Commun.">
        <title>The Lingula genome provides insights into brachiopod evolution and the origin of phosphate biomineralization.</title>
        <authorList>
            <person name="Luo Y.J."/>
            <person name="Takeuchi T."/>
            <person name="Koyanagi R."/>
            <person name="Yamada L."/>
            <person name="Kanda M."/>
            <person name="Khalturina M."/>
            <person name="Fujie M."/>
            <person name="Yamasaki S.I."/>
            <person name="Endo K."/>
            <person name="Satoh N."/>
        </authorList>
    </citation>
    <scope>NUCLEOTIDE SEQUENCE</scope>
</reference>
<protein>
    <submittedName>
        <fullName evidence="5 6">Uncharacterized protein LOC106176960</fullName>
    </submittedName>
</protein>
<proteinExistence type="predicted"/>
<feature type="transmembrane region" description="Helical" evidence="2">
    <location>
        <begin position="1895"/>
        <end position="1920"/>
    </location>
</feature>
<dbReference type="RefSeq" id="XP_013415012.1">
    <property type="nucleotide sequence ID" value="XM_013559558.1"/>
</dbReference>
<dbReference type="PANTHER" id="PTHR37397">
    <property type="entry name" value="SI:CH211-183D21.1"/>
    <property type="match status" value="1"/>
</dbReference>
<gene>
    <name evidence="5 6 7" type="primary">LOC106176960</name>
</gene>